<evidence type="ECO:0000256" key="1">
    <source>
        <dbReference type="SAM" id="MobiDB-lite"/>
    </source>
</evidence>
<keyword evidence="5" id="KW-1185">Reference proteome</keyword>
<proteinExistence type="predicted"/>
<feature type="compositionally biased region" description="Polar residues" evidence="1">
    <location>
        <begin position="112"/>
        <end position="127"/>
    </location>
</feature>
<accession>A0ABW5XBI9</accession>
<dbReference type="EMBL" id="JBHUOP010000001">
    <property type="protein sequence ID" value="MFD2839671.1"/>
    <property type="molecule type" value="Genomic_DNA"/>
</dbReference>
<reference evidence="5" key="1">
    <citation type="journal article" date="2019" name="Int. J. Syst. Evol. Microbiol.">
        <title>The Global Catalogue of Microorganisms (GCM) 10K type strain sequencing project: providing services to taxonomists for standard genome sequencing and annotation.</title>
        <authorList>
            <consortium name="The Broad Institute Genomics Platform"/>
            <consortium name="The Broad Institute Genome Sequencing Center for Infectious Disease"/>
            <person name="Wu L."/>
            <person name="Ma J."/>
        </authorList>
    </citation>
    <scope>NUCLEOTIDE SEQUENCE [LARGE SCALE GENOMIC DNA]</scope>
    <source>
        <strain evidence="5">KCTC 33576</strain>
    </source>
</reference>
<keyword evidence="2" id="KW-1133">Transmembrane helix</keyword>
<keyword evidence="2" id="KW-0812">Transmembrane</keyword>
<feature type="transmembrane region" description="Helical" evidence="2">
    <location>
        <begin position="452"/>
        <end position="471"/>
    </location>
</feature>
<evidence type="ECO:0000256" key="2">
    <source>
        <dbReference type="SAM" id="Phobius"/>
    </source>
</evidence>
<keyword evidence="3" id="KW-0732">Signal</keyword>
<feature type="chain" id="PRO_5046087669" evidence="3">
    <location>
        <begin position="25"/>
        <end position="483"/>
    </location>
</feature>
<organism evidence="4 5">
    <name type="scientific">Populibacterium corticicola</name>
    <dbReference type="NCBI Taxonomy" id="1812826"/>
    <lineage>
        <taxon>Bacteria</taxon>
        <taxon>Bacillati</taxon>
        <taxon>Actinomycetota</taxon>
        <taxon>Actinomycetes</taxon>
        <taxon>Micrococcales</taxon>
        <taxon>Jonesiaceae</taxon>
        <taxon>Populibacterium</taxon>
    </lineage>
</organism>
<feature type="region of interest" description="Disordered" evidence="1">
    <location>
        <begin position="105"/>
        <end position="127"/>
    </location>
</feature>
<feature type="signal peptide" evidence="3">
    <location>
        <begin position="1"/>
        <end position="24"/>
    </location>
</feature>
<gene>
    <name evidence="4" type="ORF">ACFSYH_03705</name>
</gene>
<evidence type="ECO:0000256" key="3">
    <source>
        <dbReference type="SAM" id="SignalP"/>
    </source>
</evidence>
<sequence length="483" mass="52107">MTRSIIKTLAAGLIATCAATAAIAAAPPAGALSLSDPTEVPAQVTTWFAENSSRLVDESDRSGVLGTPIPHYVLDTSSMSFLETYPDSFGALYRGDGVYCAPITHHPEDDTSIQGQTSMQSQTPTNTENPVALADDYLCTAVTVSEAGEASQGTTAPHIVTIERENTGYTGQPKLLVTYQGALFTESPPENSNGGKVHALNDKALALFGTPHAPADTFGTWLLSVGQLPLEAPKYVTDWFTNQAPKLINEAYTGSVGMTLDGTNTVEIAHVIPLAYETAPDINAMNGEPNTWLTLTDTPTWDPEVHTYCAQLIIDSALSNYYQCAQTAAPQPDTHQPPLELTHLFEADYSSPSSTYTAPLILISANGAPGYYTYQADHTIYALESWARTYLDGYTMSADTYLATTQYSNAIIEELTRIKQDPHNRALTGANTLEVSHHQTLLREGIANYGHIKLATGIAIGITTTLLLTWATHRYRTRTKTSH</sequence>
<keyword evidence="2" id="KW-0472">Membrane</keyword>
<protein>
    <submittedName>
        <fullName evidence="4">Uncharacterized protein</fullName>
    </submittedName>
</protein>
<dbReference type="Proteomes" id="UP001597391">
    <property type="component" value="Unassembled WGS sequence"/>
</dbReference>
<evidence type="ECO:0000313" key="4">
    <source>
        <dbReference type="EMBL" id="MFD2839671.1"/>
    </source>
</evidence>
<comment type="caution">
    <text evidence="4">The sequence shown here is derived from an EMBL/GenBank/DDBJ whole genome shotgun (WGS) entry which is preliminary data.</text>
</comment>
<dbReference type="RefSeq" id="WP_377465176.1">
    <property type="nucleotide sequence ID" value="NZ_JBHUOP010000001.1"/>
</dbReference>
<evidence type="ECO:0000313" key="5">
    <source>
        <dbReference type="Proteomes" id="UP001597391"/>
    </source>
</evidence>
<name>A0ABW5XBI9_9MICO</name>